<feature type="transmembrane region" description="Helical" evidence="1">
    <location>
        <begin position="69"/>
        <end position="92"/>
    </location>
</feature>
<keyword evidence="1" id="KW-0812">Transmembrane</keyword>
<sequence length="382" mass="43329">MIVPADGAVLERVAAPGDHQAGRPASLREVIATIPAECYERSTARGLWLAGRDIALHALVVFALVEVNAWWAVLALWLVSGFTTSAMFVLGHDAAHEALFDSKRLNAIVGRILFLPSLHIYAAWKLGHNHVHHRHTAREQMDFVWHPVTPEQYATFGPLRRLRHRLEWSSLGAGVYYVSRIWWSKMIVLRPPKRFRHDITFDRIVLGVLASGLAFGAAVLGGVLSGDFLGAAWMITKLLVGPFLAFCWFIGFTVYVHHINVRMLWTKRRDWNKVDAQLLTTSVLRVRRPFGMFFHSIFTHVPHHVDVRIPCYHLDDAQNAIAAAYPGLVIDEPLTLRGYLDTTKACKLFDFDERRWLSYQEARPRTGRTHETVAAESFSLDD</sequence>
<proteinExistence type="predicted"/>
<protein>
    <submittedName>
        <fullName evidence="3">Unannotated protein</fullName>
    </submittedName>
</protein>
<dbReference type="PANTHER" id="PTHR32100">
    <property type="entry name" value="OMEGA-6 FATTY ACID DESATURASE, CHLOROPLASTIC"/>
    <property type="match status" value="1"/>
</dbReference>
<dbReference type="GO" id="GO:0006629">
    <property type="term" value="P:lipid metabolic process"/>
    <property type="evidence" value="ECO:0007669"/>
    <property type="project" value="InterPro"/>
</dbReference>
<evidence type="ECO:0000259" key="2">
    <source>
        <dbReference type="Pfam" id="PF00487"/>
    </source>
</evidence>
<dbReference type="AlphaFoldDB" id="A0A6J6S328"/>
<keyword evidence="1" id="KW-1133">Transmembrane helix</keyword>
<dbReference type="InterPro" id="IPR005804">
    <property type="entry name" value="FA_desaturase_dom"/>
</dbReference>
<feature type="transmembrane region" description="Helical" evidence="1">
    <location>
        <begin position="204"/>
        <end position="226"/>
    </location>
</feature>
<gene>
    <name evidence="3" type="ORF">UFOPK2754_00338</name>
</gene>
<dbReference type="Pfam" id="PF00487">
    <property type="entry name" value="FA_desaturase"/>
    <property type="match status" value="1"/>
</dbReference>
<accession>A0A6J6S328</accession>
<dbReference type="GO" id="GO:0016491">
    <property type="term" value="F:oxidoreductase activity"/>
    <property type="evidence" value="ECO:0007669"/>
    <property type="project" value="InterPro"/>
</dbReference>
<reference evidence="3" key="1">
    <citation type="submission" date="2020-05" db="EMBL/GenBank/DDBJ databases">
        <authorList>
            <person name="Chiriac C."/>
            <person name="Salcher M."/>
            <person name="Ghai R."/>
            <person name="Kavagutti S V."/>
        </authorList>
    </citation>
    <scope>NUCLEOTIDE SEQUENCE</scope>
</reference>
<dbReference type="InterPro" id="IPR012171">
    <property type="entry name" value="Fatty_acid_desaturase"/>
</dbReference>
<dbReference type="EMBL" id="CAEZYR010000007">
    <property type="protein sequence ID" value="CAB4728929.1"/>
    <property type="molecule type" value="Genomic_DNA"/>
</dbReference>
<evidence type="ECO:0000256" key="1">
    <source>
        <dbReference type="SAM" id="Phobius"/>
    </source>
</evidence>
<feature type="transmembrane region" description="Helical" evidence="1">
    <location>
        <begin position="238"/>
        <end position="259"/>
    </location>
</feature>
<keyword evidence="1" id="KW-0472">Membrane</keyword>
<feature type="domain" description="Fatty acid desaturase" evidence="2">
    <location>
        <begin position="70"/>
        <end position="326"/>
    </location>
</feature>
<organism evidence="3">
    <name type="scientific">freshwater metagenome</name>
    <dbReference type="NCBI Taxonomy" id="449393"/>
    <lineage>
        <taxon>unclassified sequences</taxon>
        <taxon>metagenomes</taxon>
        <taxon>ecological metagenomes</taxon>
    </lineage>
</organism>
<evidence type="ECO:0000313" key="3">
    <source>
        <dbReference type="EMBL" id="CAB4728929.1"/>
    </source>
</evidence>
<name>A0A6J6S328_9ZZZZ</name>